<evidence type="ECO:0000256" key="1">
    <source>
        <dbReference type="ARBA" id="ARBA00023268"/>
    </source>
</evidence>
<dbReference type="SUPFAM" id="SSF56672">
    <property type="entry name" value="DNA/RNA polymerases"/>
    <property type="match status" value="1"/>
</dbReference>
<reference evidence="4 5" key="1">
    <citation type="submission" date="2014-04" db="EMBL/GenBank/DDBJ databases">
        <title>Evolutionary Origins and Diversification of the Mycorrhizal Mutualists.</title>
        <authorList>
            <consortium name="DOE Joint Genome Institute"/>
            <consortium name="Mycorrhizal Genomics Consortium"/>
            <person name="Kohler A."/>
            <person name="Kuo A."/>
            <person name="Nagy L.G."/>
            <person name="Floudas D."/>
            <person name="Copeland A."/>
            <person name="Barry K.W."/>
            <person name="Cichocki N."/>
            <person name="Veneault-Fourrey C."/>
            <person name="LaButti K."/>
            <person name="Lindquist E.A."/>
            <person name="Lipzen A."/>
            <person name="Lundell T."/>
            <person name="Morin E."/>
            <person name="Murat C."/>
            <person name="Riley R."/>
            <person name="Ohm R."/>
            <person name="Sun H."/>
            <person name="Tunlid A."/>
            <person name="Henrissat B."/>
            <person name="Grigoriev I.V."/>
            <person name="Hibbett D.S."/>
            <person name="Martin F."/>
        </authorList>
    </citation>
    <scope>NUCLEOTIDE SEQUENCE [LARGE SCALE GENOMIC DNA]</scope>
    <source>
        <strain evidence="4 5">FD-317 M1</strain>
    </source>
</reference>
<dbReference type="PANTHER" id="PTHR37984">
    <property type="entry name" value="PROTEIN CBG26694"/>
    <property type="match status" value="1"/>
</dbReference>
<dbReference type="OrthoDB" id="5599163at2759"/>
<dbReference type="PANTHER" id="PTHR37984:SF5">
    <property type="entry name" value="PROTEIN NYNRIN-LIKE"/>
    <property type="match status" value="1"/>
</dbReference>
<dbReference type="CDD" id="cd01647">
    <property type="entry name" value="RT_LTR"/>
    <property type="match status" value="1"/>
</dbReference>
<name>A0A0D0ATX3_9AGAR</name>
<proteinExistence type="predicted"/>
<feature type="domain" description="Integrase zinc-binding" evidence="3">
    <location>
        <begin position="794"/>
        <end position="839"/>
    </location>
</feature>
<dbReference type="Pfam" id="PF17921">
    <property type="entry name" value="Integrase_H2C2"/>
    <property type="match status" value="1"/>
</dbReference>
<keyword evidence="1" id="KW-0511">Multifunctional enzyme</keyword>
<dbReference type="HOGENOM" id="CLU_286378_0_0_1"/>
<dbReference type="SUPFAM" id="SSF53098">
    <property type="entry name" value="Ribonuclease H-like"/>
    <property type="match status" value="1"/>
</dbReference>
<dbReference type="InterPro" id="IPR043128">
    <property type="entry name" value="Rev_trsase/Diguanyl_cyclase"/>
</dbReference>
<dbReference type="InterPro" id="IPR012337">
    <property type="entry name" value="RNaseH-like_sf"/>
</dbReference>
<dbReference type="EMBL" id="KN834822">
    <property type="protein sequence ID" value="KIK53945.1"/>
    <property type="molecule type" value="Genomic_DNA"/>
</dbReference>
<evidence type="ECO:0000259" key="2">
    <source>
        <dbReference type="Pfam" id="PF17919"/>
    </source>
</evidence>
<dbReference type="AlphaFoldDB" id="A0A0D0ATX3"/>
<dbReference type="GO" id="GO:0003824">
    <property type="term" value="F:catalytic activity"/>
    <property type="evidence" value="ECO:0007669"/>
    <property type="project" value="UniProtKB-KW"/>
</dbReference>
<evidence type="ECO:0008006" key="6">
    <source>
        <dbReference type="Google" id="ProtNLM"/>
    </source>
</evidence>
<keyword evidence="5" id="KW-1185">Reference proteome</keyword>
<dbReference type="Gene3D" id="3.30.70.270">
    <property type="match status" value="2"/>
</dbReference>
<evidence type="ECO:0000313" key="4">
    <source>
        <dbReference type="EMBL" id="KIK53945.1"/>
    </source>
</evidence>
<evidence type="ECO:0000313" key="5">
    <source>
        <dbReference type="Proteomes" id="UP000053593"/>
    </source>
</evidence>
<protein>
    <recommendedName>
        <fullName evidence="6">Reverse transcriptase/retrotransposon-derived protein RNase H-like domain-containing protein</fullName>
    </recommendedName>
</protein>
<dbReference type="Gene3D" id="1.10.340.70">
    <property type="match status" value="1"/>
</dbReference>
<accession>A0A0D0ATX3</accession>
<sequence>MPNPTPSLSGFNGLVDGEEVAVVFESNHTSQHLSIRDTLSLSLISGSLGISPCRDKVNLSFLHAHAYFNYSETTYNSFIQYAAILGNDPVESTIDAVSYNHTRLGQYLPSLPFNLHHLPAIPNDNSPVIPIYAASKKCYKPVNRRTYPVPATLPEKFRIIRHFPLDPLERMPMLNPNPPPFTPTGRYTQEQKEYINSVHDHEFLWPDEMVAVHHLMMLHERAFAWTEQEKGQLKQEYFPPVEMPVIEDVPWRVPALPIPPGLMDQVVEIVREKIRMGIYEPSSSSYRTRWFAVVKKDGKSLQLVHDLQPLNAVTICDSVIPPILEHLAESYTCRAVLATLDMYIGYDECLLAITSRDYTTFQTPLGALRLTSIPMGWTNSLQVFHGDITYIFQPEIPEYTIPYVDDVNVKGPPTQYELPDGGYKMIAENNGIRHFIWEHLQTLNCILTCMTYAGGTFLGKKMLIAVAEAVITGHLCTYEGQLPDRSRVEKIINWGPLLRLTDVRAFLGTVGLCRMFIENFSGIAKPLVHLARKDIPFQFGSEEAHAQQVLKNAVATSSAIQPLNYGNGAVIILAVDTCNICIGFVLMQLDERNPVIRYINWFGSITLTPHEASYSQAKLELYGLFLDTLYIRGMINNPDIQPNATVNRWIAGILLFSFTMLDDPIEDVDDFEDWIDQANGFMHFINPSPFQPSSLNSIAIFPMFGMESIASTPISSSPDPDPTPYKVVPHSHRAQQTDSRLDSVHYYLEMLERPPDLLDAQYTSFIRYCLQFFVDEHSRLWQKDSQGHHCVVIPQARCIAIIRQAHDRMGHKGVWATFASIRERFWWPRLGDDVKWYVSYNSQAAGVIERKHYDVRESLVKAADGNAMAWSPQAHSVFWAEHVTPRRSVSVSPFYLAHGFHPVLPLDIEEVLYLLPAPHSTLSTTDLLARHARELQKCLTDLESMRKKIYKNCLDWVRKLELDHRRSIRQFEFSLGDLVIVQNTRIEKGLLAKNRMCYMGPLMVIRQNRGGAYIVAELDRTVWRCPVSAFWVLPYFSRLSLPLPDLKDFLNLSTTELAQIDELEADDIDTDSLPEDFAE</sequence>
<dbReference type="Pfam" id="PF17919">
    <property type="entry name" value="RT_RNaseH_2"/>
    <property type="match status" value="1"/>
</dbReference>
<evidence type="ECO:0000259" key="3">
    <source>
        <dbReference type="Pfam" id="PF17921"/>
    </source>
</evidence>
<gene>
    <name evidence="4" type="ORF">GYMLUDRAFT_249979</name>
</gene>
<dbReference type="InterPro" id="IPR041577">
    <property type="entry name" value="RT_RNaseH_2"/>
</dbReference>
<dbReference type="Gene3D" id="3.10.10.10">
    <property type="entry name" value="HIV Type 1 Reverse Transcriptase, subunit A, domain 1"/>
    <property type="match status" value="1"/>
</dbReference>
<feature type="domain" description="Reverse transcriptase/retrotransposon-derived protein RNase H-like" evidence="2">
    <location>
        <begin position="540"/>
        <end position="626"/>
    </location>
</feature>
<dbReference type="Proteomes" id="UP000053593">
    <property type="component" value="Unassembled WGS sequence"/>
</dbReference>
<dbReference type="InterPro" id="IPR050951">
    <property type="entry name" value="Retrovirus_Pol_polyprotein"/>
</dbReference>
<dbReference type="InterPro" id="IPR043502">
    <property type="entry name" value="DNA/RNA_pol_sf"/>
</dbReference>
<dbReference type="InterPro" id="IPR041588">
    <property type="entry name" value="Integrase_H2C2"/>
</dbReference>
<organism evidence="4 5">
    <name type="scientific">Collybiopsis luxurians FD-317 M1</name>
    <dbReference type="NCBI Taxonomy" id="944289"/>
    <lineage>
        <taxon>Eukaryota</taxon>
        <taxon>Fungi</taxon>
        <taxon>Dikarya</taxon>
        <taxon>Basidiomycota</taxon>
        <taxon>Agaricomycotina</taxon>
        <taxon>Agaricomycetes</taxon>
        <taxon>Agaricomycetidae</taxon>
        <taxon>Agaricales</taxon>
        <taxon>Marasmiineae</taxon>
        <taxon>Omphalotaceae</taxon>
        <taxon>Collybiopsis</taxon>
        <taxon>Collybiopsis luxurians</taxon>
    </lineage>
</organism>